<dbReference type="GO" id="GO:0005737">
    <property type="term" value="C:cytoplasm"/>
    <property type="evidence" value="ECO:0007669"/>
    <property type="project" value="InterPro"/>
</dbReference>
<keyword evidence="1" id="KW-0662">Pyridine nucleotide biosynthesis</keyword>
<dbReference type="InterPro" id="IPR015421">
    <property type="entry name" value="PyrdxlP-dep_Trfase_major"/>
</dbReference>
<dbReference type="GO" id="GO:0019441">
    <property type="term" value="P:L-tryptophan catabolic process to kynurenine"/>
    <property type="evidence" value="ECO:0007669"/>
    <property type="project" value="TreeGrafter"/>
</dbReference>
<dbReference type="PIRSF" id="PIRSF038800">
    <property type="entry name" value="KYNU"/>
    <property type="match status" value="1"/>
</dbReference>
<organism evidence="4">
    <name type="scientific">marine metagenome</name>
    <dbReference type="NCBI Taxonomy" id="408172"/>
    <lineage>
        <taxon>unclassified sequences</taxon>
        <taxon>metagenomes</taxon>
        <taxon>ecological metagenomes</taxon>
    </lineage>
</organism>
<keyword evidence="3" id="KW-0663">Pyridoxal phosphate</keyword>
<dbReference type="SUPFAM" id="SSF53383">
    <property type="entry name" value="PLP-dependent transferases"/>
    <property type="match status" value="1"/>
</dbReference>
<dbReference type="InterPro" id="IPR010111">
    <property type="entry name" value="Kynureninase"/>
</dbReference>
<reference evidence="4" key="1">
    <citation type="submission" date="2018-05" db="EMBL/GenBank/DDBJ databases">
        <authorList>
            <person name="Lanie J.A."/>
            <person name="Ng W.-L."/>
            <person name="Kazmierczak K.M."/>
            <person name="Andrzejewski T.M."/>
            <person name="Davidsen T.M."/>
            <person name="Wayne K.J."/>
            <person name="Tettelin H."/>
            <person name="Glass J.I."/>
            <person name="Rusch D."/>
            <person name="Podicherti R."/>
            <person name="Tsui H.-C.T."/>
            <person name="Winkler M.E."/>
        </authorList>
    </citation>
    <scope>NUCLEOTIDE SEQUENCE</scope>
</reference>
<dbReference type="PANTHER" id="PTHR14084">
    <property type="entry name" value="KYNURENINASE"/>
    <property type="match status" value="1"/>
</dbReference>
<dbReference type="AlphaFoldDB" id="A0A381UR69"/>
<dbReference type="Pfam" id="PF22580">
    <property type="entry name" value="KYNU_C"/>
    <property type="match status" value="1"/>
</dbReference>
<dbReference type="NCBIfam" id="TIGR01814">
    <property type="entry name" value="kynureninase"/>
    <property type="match status" value="1"/>
</dbReference>
<protein>
    <submittedName>
        <fullName evidence="4">Uncharacterized protein</fullName>
    </submittedName>
</protein>
<evidence type="ECO:0000313" key="4">
    <source>
        <dbReference type="EMBL" id="SVA30128.1"/>
    </source>
</evidence>
<keyword evidence="2" id="KW-0378">Hydrolase</keyword>
<evidence type="ECO:0000256" key="3">
    <source>
        <dbReference type="ARBA" id="ARBA00022898"/>
    </source>
</evidence>
<proteinExistence type="inferred from homology"/>
<dbReference type="EMBL" id="UINC01006872">
    <property type="protein sequence ID" value="SVA30128.1"/>
    <property type="molecule type" value="Genomic_DNA"/>
</dbReference>
<sequence length="416" mass="47116">MESPQILDHEDALRPFRKRFHHPQDKSGNPFVYLCGNSLGLQPDTAEQYVLDELEAWKQLGVDGHLQAKRPWLPYHEFLTSYSAEIVGALDTEVVVMNALTVNIHLLMASFYRPKGKRKKILIENQAFPSDRYAVQSQLKFHGHHPDEDLLILQPGNGEHISMSDVITCLDQHGEEIALVFLGGVNYYTGQALDMASITEKAQDCGCRVGFDLAHAAGNLKMSLHDWSVDFAAWCGYKYLNGGPGAPSGAFIHERYLGRIDFPRFEGWWGHEKSSRFQMPKDFKPLNTAEAWQISNPPILSMAALLASLEIFHEAGMNQLRQKSEQLTSYLELLLKSELKDYITIITPISVKGRGCQLSIRLNNPNINIIDILHEKGVVCDWRDPDVLRVAPVPLYNTFDDCYQFVHILKEILNES</sequence>
<dbReference type="PANTHER" id="PTHR14084:SF0">
    <property type="entry name" value="KYNURENINASE"/>
    <property type="match status" value="1"/>
</dbReference>
<dbReference type="InterPro" id="IPR015424">
    <property type="entry name" value="PyrdxlP-dep_Trfase"/>
</dbReference>
<dbReference type="GO" id="GO:0030429">
    <property type="term" value="F:kynureninase activity"/>
    <property type="evidence" value="ECO:0007669"/>
    <property type="project" value="InterPro"/>
</dbReference>
<dbReference type="InterPro" id="IPR015422">
    <property type="entry name" value="PyrdxlP-dep_Trfase_small"/>
</dbReference>
<gene>
    <name evidence="4" type="ORF">METZ01_LOCUS82982</name>
</gene>
<evidence type="ECO:0000256" key="2">
    <source>
        <dbReference type="ARBA" id="ARBA00022801"/>
    </source>
</evidence>
<dbReference type="GO" id="GO:0043420">
    <property type="term" value="P:anthranilate metabolic process"/>
    <property type="evidence" value="ECO:0007669"/>
    <property type="project" value="TreeGrafter"/>
</dbReference>
<name>A0A381UR69_9ZZZZ</name>
<evidence type="ECO:0000256" key="1">
    <source>
        <dbReference type="ARBA" id="ARBA00022642"/>
    </source>
</evidence>
<dbReference type="GO" id="GO:0009435">
    <property type="term" value="P:NAD+ biosynthetic process"/>
    <property type="evidence" value="ECO:0007669"/>
    <property type="project" value="InterPro"/>
</dbReference>
<dbReference type="Gene3D" id="3.40.640.10">
    <property type="entry name" value="Type I PLP-dependent aspartate aminotransferase-like (Major domain)"/>
    <property type="match status" value="1"/>
</dbReference>
<accession>A0A381UR69</accession>
<dbReference type="HAMAP" id="MF_01970">
    <property type="entry name" value="Kynureninase"/>
    <property type="match status" value="1"/>
</dbReference>
<dbReference type="GO" id="GO:0030170">
    <property type="term" value="F:pyridoxal phosphate binding"/>
    <property type="evidence" value="ECO:0007669"/>
    <property type="project" value="InterPro"/>
</dbReference>
<dbReference type="FunFam" id="3.40.640.10:FF:000031">
    <property type="entry name" value="Kynureninase"/>
    <property type="match status" value="1"/>
</dbReference>
<dbReference type="Gene3D" id="3.90.1150.10">
    <property type="entry name" value="Aspartate Aminotransferase, domain 1"/>
    <property type="match status" value="1"/>
</dbReference>